<evidence type="ECO:0000256" key="4">
    <source>
        <dbReference type="ARBA" id="ARBA00022833"/>
    </source>
</evidence>
<dbReference type="Pfam" id="PF00413">
    <property type="entry name" value="Peptidase_M10"/>
    <property type="match status" value="1"/>
</dbReference>
<proteinExistence type="predicted"/>
<dbReference type="InterPro" id="IPR021190">
    <property type="entry name" value="Pept_M10A"/>
</dbReference>
<dbReference type="InterPro" id="IPR024079">
    <property type="entry name" value="MetalloPept_cat_dom_sf"/>
</dbReference>
<gene>
    <name evidence="6" type="ORF">BCY86_06275</name>
</gene>
<dbReference type="Proteomes" id="UP000185544">
    <property type="component" value="Chromosome"/>
</dbReference>
<dbReference type="GO" id="GO:0006508">
    <property type="term" value="P:proteolysis"/>
    <property type="evidence" value="ECO:0007669"/>
    <property type="project" value="UniProtKB-KW"/>
</dbReference>
<evidence type="ECO:0000256" key="1">
    <source>
        <dbReference type="ARBA" id="ARBA00022670"/>
    </source>
</evidence>
<keyword evidence="1" id="KW-0645">Protease</keyword>
<protein>
    <recommendedName>
        <fullName evidence="5">Peptidase M10 metallopeptidase domain-containing protein</fullName>
    </recommendedName>
</protein>
<reference evidence="6 7" key="1">
    <citation type="submission" date="2016-08" db="EMBL/GenBank/DDBJ databases">
        <title>Identification and validation of antigenic proteins from Pajaroellobacter abortibovis using de-novo genome sequence assembly and reverse vaccinology.</title>
        <authorList>
            <person name="Welly B.T."/>
            <person name="Miller M.R."/>
            <person name="Stott J.L."/>
            <person name="Blanchard M.T."/>
            <person name="Islas-Trejo A.D."/>
            <person name="O'Rourke S.M."/>
            <person name="Young A.E."/>
            <person name="Medrano J.F."/>
            <person name="Van Eenennaam A.L."/>
        </authorList>
    </citation>
    <scope>NUCLEOTIDE SEQUENCE [LARGE SCALE GENOMIC DNA]</scope>
    <source>
        <strain evidence="6 7">BTF92-0548A/99-0131</strain>
    </source>
</reference>
<keyword evidence="7" id="KW-1185">Reference proteome</keyword>
<dbReference type="STRING" id="1882918.BCY86_06275"/>
<dbReference type="SUPFAM" id="SSF55486">
    <property type="entry name" value="Metalloproteases ('zincins'), catalytic domain"/>
    <property type="match status" value="1"/>
</dbReference>
<dbReference type="PRINTS" id="PR00138">
    <property type="entry name" value="MATRIXIN"/>
</dbReference>
<dbReference type="RefSeq" id="WP_075276989.1">
    <property type="nucleotide sequence ID" value="NZ_CP016908.1"/>
</dbReference>
<dbReference type="GO" id="GO:0004222">
    <property type="term" value="F:metalloendopeptidase activity"/>
    <property type="evidence" value="ECO:0007669"/>
    <property type="project" value="InterPro"/>
</dbReference>
<dbReference type="AlphaFoldDB" id="A0A1L6MY44"/>
<dbReference type="KEGG" id="pabo:BCY86_06275"/>
<evidence type="ECO:0000313" key="7">
    <source>
        <dbReference type="Proteomes" id="UP000185544"/>
    </source>
</evidence>
<evidence type="ECO:0000256" key="3">
    <source>
        <dbReference type="ARBA" id="ARBA00022801"/>
    </source>
</evidence>
<keyword evidence="4" id="KW-0862">Zinc</keyword>
<dbReference type="OrthoDB" id="5516015at2"/>
<sequence>MEQIRKQSWIHVGFLGVLFSLFPGTSKAFCIQTTKNPLPTYRLQDGCWEDGIRVWWPNECVGYSLHHNAVQDTKIFEDAFKKWEVVQCHGEKNLHPSIHFINLGPVECDCVQYNERGPNQNVIVYRTVWPYHDATHQLALTTTTMDQKTGMLLDADIEFNQSMKFATAEQIPSDAYDFITVVQHETGHFLGLSHANTQGTVMSEEAKTGSITLRTIKQDEMNGICALYPPSGLRFVPMSVADKGVLKAETCDPTPRHGFSTTCDKGDPPVRGCSCQHSSSSHSSEKLSLLLECTLIVLYRFHPKRKFSTQLS</sequence>
<evidence type="ECO:0000256" key="2">
    <source>
        <dbReference type="ARBA" id="ARBA00022723"/>
    </source>
</evidence>
<dbReference type="GO" id="GO:0008270">
    <property type="term" value="F:zinc ion binding"/>
    <property type="evidence" value="ECO:0007669"/>
    <property type="project" value="InterPro"/>
</dbReference>
<dbReference type="GO" id="GO:0031012">
    <property type="term" value="C:extracellular matrix"/>
    <property type="evidence" value="ECO:0007669"/>
    <property type="project" value="InterPro"/>
</dbReference>
<dbReference type="EMBL" id="CP016908">
    <property type="protein sequence ID" value="APS00325.1"/>
    <property type="molecule type" value="Genomic_DNA"/>
</dbReference>
<accession>A0A1L6MY44</accession>
<name>A0A1L6MY44_9BACT</name>
<keyword evidence="2" id="KW-0479">Metal-binding</keyword>
<organism evidence="6 7">
    <name type="scientific">Pajaroellobacter abortibovis</name>
    <dbReference type="NCBI Taxonomy" id="1882918"/>
    <lineage>
        <taxon>Bacteria</taxon>
        <taxon>Pseudomonadati</taxon>
        <taxon>Myxococcota</taxon>
        <taxon>Polyangia</taxon>
        <taxon>Polyangiales</taxon>
        <taxon>Polyangiaceae</taxon>
    </lineage>
</organism>
<evidence type="ECO:0000313" key="6">
    <source>
        <dbReference type="EMBL" id="APS00325.1"/>
    </source>
</evidence>
<dbReference type="InterPro" id="IPR001818">
    <property type="entry name" value="Pept_M10_metallopeptidase"/>
</dbReference>
<keyword evidence="3" id="KW-0378">Hydrolase</keyword>
<evidence type="ECO:0000259" key="5">
    <source>
        <dbReference type="Pfam" id="PF00413"/>
    </source>
</evidence>
<dbReference type="Gene3D" id="3.40.390.10">
    <property type="entry name" value="Collagenase (Catalytic Domain)"/>
    <property type="match status" value="1"/>
</dbReference>
<feature type="domain" description="Peptidase M10 metallopeptidase" evidence="5">
    <location>
        <begin position="150"/>
        <end position="228"/>
    </location>
</feature>